<feature type="compositionally biased region" description="Low complexity" evidence="1">
    <location>
        <begin position="31"/>
        <end position="42"/>
    </location>
</feature>
<name>A0A0G4GJS2_9ALVE</name>
<feature type="region of interest" description="Disordered" evidence="1">
    <location>
        <begin position="216"/>
        <end position="332"/>
    </location>
</feature>
<organism evidence="2">
    <name type="scientific">Chromera velia CCMP2878</name>
    <dbReference type="NCBI Taxonomy" id="1169474"/>
    <lineage>
        <taxon>Eukaryota</taxon>
        <taxon>Sar</taxon>
        <taxon>Alveolata</taxon>
        <taxon>Colpodellida</taxon>
        <taxon>Chromeraceae</taxon>
        <taxon>Chromera</taxon>
    </lineage>
</organism>
<feature type="compositionally biased region" description="Basic and acidic residues" evidence="1">
    <location>
        <begin position="47"/>
        <end position="62"/>
    </location>
</feature>
<sequence>MVPAGSQSQSQQIAVKTKHERETGTDKAHAKGASANSSSSSAQPGGTRDDSDTSPEKDKEKNNGGGGQIPAKRTVTSPPVPVPRLRLECLKRDADGELMIVKENPVAPAKADMDARTQLLKAYHQQHAAFRAAHGSYPLGQAVPSHPHAFQFAPFSRQWGYGAPVPHPDVAAAAGGRVEQANELSGVQMQQRQQSHAAAGQAVSFWGASANNALNMSQSQQPQAAGAVQKPSEGGATQAKHMPPQPPVISTVYSPPVLMAGGGAAGGQAHPQAGASRTLAPSHSTPFLHAAPHQQQKGLEGSRTPPHALGVLPQQQQQSQAGIHNAHMLRRV</sequence>
<proteinExistence type="predicted"/>
<feature type="region of interest" description="Disordered" evidence="1">
    <location>
        <begin position="1"/>
        <end position="81"/>
    </location>
</feature>
<dbReference type="EMBL" id="CDMZ01001277">
    <property type="protein sequence ID" value="CEM30151.1"/>
    <property type="molecule type" value="Genomic_DNA"/>
</dbReference>
<evidence type="ECO:0000256" key="1">
    <source>
        <dbReference type="SAM" id="MobiDB-lite"/>
    </source>
</evidence>
<dbReference type="VEuPathDB" id="CryptoDB:Cvel_22200"/>
<protein>
    <submittedName>
        <fullName evidence="2">Uncharacterized protein</fullName>
    </submittedName>
</protein>
<gene>
    <name evidence="2" type="ORF">Cvel_22200</name>
</gene>
<accession>A0A0G4GJS2</accession>
<reference evidence="2" key="1">
    <citation type="submission" date="2014-11" db="EMBL/GenBank/DDBJ databases">
        <authorList>
            <person name="Otto D Thomas"/>
            <person name="Naeem Raeece"/>
        </authorList>
    </citation>
    <scope>NUCLEOTIDE SEQUENCE</scope>
</reference>
<dbReference type="AlphaFoldDB" id="A0A0G4GJS2"/>
<feature type="compositionally biased region" description="Polar residues" evidence="1">
    <location>
        <begin position="1"/>
        <end position="14"/>
    </location>
</feature>
<feature type="compositionally biased region" description="Basic and acidic residues" evidence="1">
    <location>
        <begin position="17"/>
        <end position="29"/>
    </location>
</feature>
<evidence type="ECO:0000313" key="2">
    <source>
        <dbReference type="EMBL" id="CEM30151.1"/>
    </source>
</evidence>